<accession>A0A6J4UIR8</accession>
<feature type="compositionally biased region" description="Basic and acidic residues" evidence="1">
    <location>
        <begin position="68"/>
        <end position="84"/>
    </location>
</feature>
<proteinExistence type="predicted"/>
<protein>
    <submittedName>
        <fullName evidence="2">Uncharacterized protein</fullName>
    </submittedName>
</protein>
<name>A0A6J4UIR8_9BACT</name>
<reference evidence="2" key="1">
    <citation type="submission" date="2020-02" db="EMBL/GenBank/DDBJ databases">
        <authorList>
            <person name="Meier V. D."/>
        </authorList>
    </citation>
    <scope>NUCLEOTIDE SEQUENCE</scope>
    <source>
        <strain evidence="2">AVDCRST_MAG59</strain>
    </source>
</reference>
<feature type="non-terminal residue" evidence="2">
    <location>
        <position position="1"/>
    </location>
</feature>
<dbReference type="AlphaFoldDB" id="A0A6J4UIR8"/>
<sequence length="245" mass="27658">GSGHRRGNHVASADGRAAGRVAPERGGQRLHGDRRDDRGDRRRLRGDERARRRRRGPDCPLVRRPRRQPRDATDGRRDGGRDRPQPAGRLGVRARLRPLGGAGPRRPWLAEGDGLRPRPLAPFARRRPAAGWGWPPRPRTRGGSPADLRQPGAPPRLRRHPRRGLRPDGRGLPRRQRGGLGRSGRNGAGRRDRGCRRRPGRPAPRLVASAADPAGWRRRHDRPGRCPDRRRLRLRRRLLRRDGAV</sequence>
<evidence type="ECO:0000313" key="2">
    <source>
        <dbReference type="EMBL" id="CAA9551998.1"/>
    </source>
</evidence>
<feature type="compositionally biased region" description="Basic and acidic residues" evidence="1">
    <location>
        <begin position="22"/>
        <end position="50"/>
    </location>
</feature>
<feature type="compositionally biased region" description="Low complexity" evidence="1">
    <location>
        <begin position="117"/>
        <end position="134"/>
    </location>
</feature>
<feature type="non-terminal residue" evidence="2">
    <location>
        <position position="245"/>
    </location>
</feature>
<gene>
    <name evidence="2" type="ORF">AVDCRST_MAG59-1843</name>
</gene>
<feature type="compositionally biased region" description="Gly residues" evidence="1">
    <location>
        <begin position="178"/>
        <end position="187"/>
    </location>
</feature>
<feature type="region of interest" description="Disordered" evidence="1">
    <location>
        <begin position="1"/>
        <end position="228"/>
    </location>
</feature>
<dbReference type="EMBL" id="CADCWF010000114">
    <property type="protein sequence ID" value="CAA9551998.1"/>
    <property type="molecule type" value="Genomic_DNA"/>
</dbReference>
<organism evidence="2">
    <name type="scientific">uncultured Thermomicrobiales bacterium</name>
    <dbReference type="NCBI Taxonomy" id="1645740"/>
    <lineage>
        <taxon>Bacteria</taxon>
        <taxon>Pseudomonadati</taxon>
        <taxon>Thermomicrobiota</taxon>
        <taxon>Thermomicrobia</taxon>
        <taxon>Thermomicrobiales</taxon>
        <taxon>environmental samples</taxon>
    </lineage>
</organism>
<evidence type="ECO:0000256" key="1">
    <source>
        <dbReference type="SAM" id="MobiDB-lite"/>
    </source>
</evidence>
<feature type="compositionally biased region" description="Low complexity" evidence="1">
    <location>
        <begin position="85"/>
        <end position="107"/>
    </location>
</feature>